<keyword evidence="5" id="KW-0325">Glycoprotein</keyword>
<organism evidence="6 7">
    <name type="scientific">Solanum tuberosum</name>
    <name type="common">Potato</name>
    <dbReference type="NCBI Taxonomy" id="4113"/>
    <lineage>
        <taxon>Eukaryota</taxon>
        <taxon>Viridiplantae</taxon>
        <taxon>Streptophyta</taxon>
        <taxon>Embryophyta</taxon>
        <taxon>Tracheophyta</taxon>
        <taxon>Spermatophyta</taxon>
        <taxon>Magnoliopsida</taxon>
        <taxon>eudicotyledons</taxon>
        <taxon>Gunneridae</taxon>
        <taxon>Pentapetalae</taxon>
        <taxon>asterids</taxon>
        <taxon>lamiids</taxon>
        <taxon>Solanales</taxon>
        <taxon>Solanaceae</taxon>
        <taxon>Solanoideae</taxon>
        <taxon>Solaneae</taxon>
        <taxon>Solanum</taxon>
    </lineage>
</organism>
<reference evidence="7" key="1">
    <citation type="journal article" date="2011" name="Nature">
        <title>Genome sequence and analysis of the tuber crop potato.</title>
        <authorList>
            <consortium name="The Potato Genome Sequencing Consortium"/>
        </authorList>
    </citation>
    <scope>NUCLEOTIDE SEQUENCE [LARGE SCALE GENOMIC DNA]</scope>
    <source>
        <strain evidence="7">cv. DM1-3 516 R44</strain>
    </source>
</reference>
<dbReference type="InterPro" id="IPR032675">
    <property type="entry name" value="LRR_dom_sf"/>
</dbReference>
<dbReference type="Pfam" id="PF00560">
    <property type="entry name" value="LRR_1"/>
    <property type="match status" value="2"/>
</dbReference>
<dbReference type="Gramene" id="PGSC0003DMT400047030">
    <property type="protein sequence ID" value="PGSC0003DMT400047030"/>
    <property type="gene ID" value="PGSC0003DMG400018265"/>
</dbReference>
<dbReference type="AlphaFoldDB" id="M1BK20"/>
<dbReference type="PANTHER" id="PTHR45974:SF266">
    <property type="entry name" value="LEUCINE-RICH REPEAT RECEPTOR PROTEIN KINASE HPCA1"/>
    <property type="match status" value="1"/>
</dbReference>
<evidence type="ECO:0000313" key="6">
    <source>
        <dbReference type="EnsemblPlants" id="PGSC0003DMT400047030"/>
    </source>
</evidence>
<dbReference type="InterPro" id="IPR001611">
    <property type="entry name" value="Leu-rich_rpt"/>
</dbReference>
<dbReference type="InParanoid" id="M1BK20"/>
<dbReference type="FunFam" id="3.80.10.10:FF:000542">
    <property type="entry name" value="Leucine-rich repeat protein kinase family protein"/>
    <property type="match status" value="1"/>
</dbReference>
<dbReference type="EnsemblPlants" id="PGSC0003DMT400047030">
    <property type="protein sequence ID" value="PGSC0003DMT400047030"/>
    <property type="gene ID" value="PGSC0003DMG400018265"/>
</dbReference>
<keyword evidence="7" id="KW-1185">Reference proteome</keyword>
<reference evidence="6" key="2">
    <citation type="submission" date="2015-06" db="UniProtKB">
        <authorList>
            <consortium name="EnsemblPlants"/>
        </authorList>
    </citation>
    <scope>IDENTIFICATION</scope>
    <source>
        <strain evidence="6">DM1-3 516 R44</strain>
    </source>
</reference>
<evidence type="ECO:0000256" key="5">
    <source>
        <dbReference type="ARBA" id="ARBA00023180"/>
    </source>
</evidence>
<dbReference type="ExpressionAtlas" id="M1BK20">
    <property type="expression patterns" value="baseline"/>
</dbReference>
<dbReference type="Proteomes" id="UP000011115">
    <property type="component" value="Unassembled WGS sequence"/>
</dbReference>
<dbReference type="STRING" id="4113.M1BK20"/>
<protein>
    <submittedName>
        <fullName evidence="6">Serine/threonine-protein kinase PBS1</fullName>
    </submittedName>
</protein>
<dbReference type="Gene3D" id="3.80.10.10">
    <property type="entry name" value="Ribonuclease Inhibitor"/>
    <property type="match status" value="1"/>
</dbReference>
<evidence type="ECO:0000256" key="3">
    <source>
        <dbReference type="ARBA" id="ARBA00022737"/>
    </source>
</evidence>
<dbReference type="PANTHER" id="PTHR45974">
    <property type="entry name" value="RECEPTOR-LIKE PROTEIN 55"/>
    <property type="match status" value="1"/>
</dbReference>
<keyword evidence="3" id="KW-0677">Repeat</keyword>
<dbReference type="GO" id="GO:0016020">
    <property type="term" value="C:membrane"/>
    <property type="evidence" value="ECO:0007669"/>
    <property type="project" value="UniProtKB-SubCell"/>
</dbReference>
<evidence type="ECO:0000313" key="7">
    <source>
        <dbReference type="Proteomes" id="UP000011115"/>
    </source>
</evidence>
<evidence type="ECO:0000256" key="4">
    <source>
        <dbReference type="ARBA" id="ARBA00023136"/>
    </source>
</evidence>
<proteinExistence type="predicted"/>
<name>M1BK20_SOLTU</name>
<accession>M1BK20</accession>
<keyword evidence="4" id="KW-0472">Membrane</keyword>
<dbReference type="SUPFAM" id="SSF52058">
    <property type="entry name" value="L domain-like"/>
    <property type="match status" value="1"/>
</dbReference>
<dbReference type="eggNOG" id="ENOG502SKI8">
    <property type="taxonomic scope" value="Eukaryota"/>
</dbReference>
<dbReference type="HOGENOM" id="CLU_1443359_0_0_1"/>
<comment type="subcellular location">
    <subcellularLocation>
        <location evidence="1">Membrane</location>
    </subcellularLocation>
</comment>
<dbReference type="PaxDb" id="4113-PGSC0003DMT400047030"/>
<evidence type="ECO:0000256" key="1">
    <source>
        <dbReference type="ARBA" id="ARBA00004370"/>
    </source>
</evidence>
<sequence>MGSIIQQRLDRFTPSINWKFEEFINSVRINNFIGPIPASVGNLSKLRWLDLADNKLSGPLPISRGSTAGLDMLVHTKHFHLGRNQFSGEIPDQLFSSNMTLKHLLLEQNQLTGKIPLSLGLVQTLEVYVMKKDQKTIVAFPKQTLDIQLHKIIALKHNAVLIKFLALPVNVLIRTQATYSSELLPFLT</sequence>
<keyword evidence="2" id="KW-0732">Signal</keyword>
<evidence type="ECO:0000256" key="2">
    <source>
        <dbReference type="ARBA" id="ARBA00022729"/>
    </source>
</evidence>